<keyword evidence="1" id="KW-0812">Transmembrane</keyword>
<keyword evidence="1" id="KW-1133">Transmembrane helix</keyword>
<reference evidence="2 3" key="1">
    <citation type="submission" date="2019-03" db="EMBL/GenBank/DDBJ databases">
        <authorList>
            <person name="Kim M.K.M."/>
        </authorList>
    </citation>
    <scope>NUCLEOTIDE SEQUENCE [LARGE SCALE GENOMIC DNA]</scope>
    <source>
        <strain evidence="2 3">18JY21-1</strain>
    </source>
</reference>
<feature type="transmembrane region" description="Helical" evidence="1">
    <location>
        <begin position="75"/>
        <end position="96"/>
    </location>
</feature>
<dbReference type="Proteomes" id="UP000295418">
    <property type="component" value="Unassembled WGS sequence"/>
</dbReference>
<protein>
    <submittedName>
        <fullName evidence="2">DUF3021 family protein</fullName>
    </submittedName>
</protein>
<comment type="caution">
    <text evidence="2">The sequence shown here is derived from an EMBL/GenBank/DDBJ whole genome shotgun (WGS) entry which is preliminary data.</text>
</comment>
<dbReference type="AlphaFoldDB" id="A0A4R4EIQ0"/>
<evidence type="ECO:0000256" key="1">
    <source>
        <dbReference type="SAM" id="Phobius"/>
    </source>
</evidence>
<organism evidence="2 3">
    <name type="scientific">Paenibacillus albiflavus</name>
    <dbReference type="NCBI Taxonomy" id="2545760"/>
    <lineage>
        <taxon>Bacteria</taxon>
        <taxon>Bacillati</taxon>
        <taxon>Bacillota</taxon>
        <taxon>Bacilli</taxon>
        <taxon>Bacillales</taxon>
        <taxon>Paenibacillaceae</taxon>
        <taxon>Paenibacillus</taxon>
    </lineage>
</organism>
<feature type="transmembrane region" description="Helical" evidence="1">
    <location>
        <begin position="43"/>
        <end position="63"/>
    </location>
</feature>
<feature type="transmembrane region" description="Helical" evidence="1">
    <location>
        <begin position="102"/>
        <end position="120"/>
    </location>
</feature>
<feature type="transmembrane region" description="Helical" evidence="1">
    <location>
        <begin position="12"/>
        <end position="31"/>
    </location>
</feature>
<proteinExistence type="predicted"/>
<keyword evidence="3" id="KW-1185">Reference proteome</keyword>
<dbReference type="RefSeq" id="WP_132417658.1">
    <property type="nucleotide sequence ID" value="NZ_SKFG01000006.1"/>
</dbReference>
<evidence type="ECO:0000313" key="2">
    <source>
        <dbReference type="EMBL" id="TCZ78221.1"/>
    </source>
</evidence>
<evidence type="ECO:0000313" key="3">
    <source>
        <dbReference type="Proteomes" id="UP000295418"/>
    </source>
</evidence>
<dbReference type="EMBL" id="SKFG01000006">
    <property type="protein sequence ID" value="TCZ78221.1"/>
    <property type="molecule type" value="Genomic_DNA"/>
</dbReference>
<dbReference type="InterPro" id="IPR021560">
    <property type="entry name" value="DUF3021"/>
</dbReference>
<sequence length="142" mass="16289">MKRSEFINGMIKDFFIIFGSIIIIITILRQFFYPDMAFNLNSIYLIMIFSLIGALTGFIFYTPDDISEKNMRIRIVIHFVALEIILISLASIIGVVDSASGIVILAVEIAVIYFIVRLLSWQNDKRVASQINDKLMKFKKDN</sequence>
<name>A0A4R4EIQ0_9BACL</name>
<dbReference type="Pfam" id="PF11457">
    <property type="entry name" value="DUF3021"/>
    <property type="match status" value="1"/>
</dbReference>
<accession>A0A4R4EIQ0</accession>
<gene>
    <name evidence="2" type="ORF">E0485_08850</name>
</gene>
<dbReference type="OrthoDB" id="2734858at2"/>
<keyword evidence="1" id="KW-0472">Membrane</keyword>